<dbReference type="OrthoDB" id="10516694at2759"/>
<comment type="caution">
    <text evidence="1">The sequence shown here is derived from an EMBL/GenBank/DDBJ whole genome shotgun (WGS) entry which is preliminary data.</text>
</comment>
<protein>
    <submittedName>
        <fullName evidence="1">Uncharacterized protein</fullName>
    </submittedName>
</protein>
<evidence type="ECO:0000313" key="2">
    <source>
        <dbReference type="Proteomes" id="UP000193719"/>
    </source>
</evidence>
<gene>
    <name evidence="1" type="ORF">BCR36DRAFT_126137</name>
</gene>
<proteinExistence type="predicted"/>
<evidence type="ECO:0000313" key="1">
    <source>
        <dbReference type="EMBL" id="ORX44481.1"/>
    </source>
</evidence>
<dbReference type="Proteomes" id="UP000193719">
    <property type="component" value="Unassembled WGS sequence"/>
</dbReference>
<sequence length="792" mass="95334">MKEEELNLIEESLLFKDFVFNKNQFLNFEINPNTKPEIVLLRNLQSEIFNQILQNPKYIYLIFYNIEEGSEFLKSLSYINVLVLYMAFQKHSLYIINMFKKEKYILVKNKDIFIKEIDEINGEHKKRRLNPSLFMERINHQHCFNINEDINLLDKTLNENTDQILYNYFNCFFFNHISIWSLTEILTLKQVKFSKGSFFYLKYYNGIQSKTFQYAVSSIIEEERWIIIFYYELYKHFICLLDYHKRKGTLFIKNLFKGFFSFNYIFPVSFHQEKDIEILDIYFCKFDTFFQNYDKNLLNLTHIEGNSLECESYLFDQSLLIYLLYSNNYIANHGINLFIHSYELLSFINYLRKNYLFLYQDFLKLLLIHLTKVLYHNDYDHLVTEFQMKNNKPIVKDIDNDDVIIIASSKENNINSVEKDSISDKENGFDDDVEDIIIIEENEKFLKDENEIIVIEEEEEEEEENTNGINKSYSENVQYNKEELIISEDEVIEIKETDEDDLSKIINNMLLLLKEINQFSMTLDNNNQYLYPTFIKDYRFINVTKRNAISLFLDIDESFFNVDCENGECLIDFLLRWIKNSFGISFEYHYETSKLEYTIDDQFLKNEYKTILQYFKSKNNNHEKNNKNDLFGIELKIDEEQKLFLNIHCIALFVKDILNESKEYHKDSKDIQKGFLCHRHRYKIYKEMDDTIPLSNSFNQKSQKDKDQMENQKQLMNHKENLNKYKSIDEIVKKLKEIDSLIDVDELKTFSLSSEVINFIEENISSFLSLELRNNHQSLKPYQDFIKKVTML</sequence>
<reference evidence="1 2" key="2">
    <citation type="submission" date="2016-08" db="EMBL/GenBank/DDBJ databases">
        <title>Pervasive Adenine N6-methylation of Active Genes in Fungi.</title>
        <authorList>
            <consortium name="DOE Joint Genome Institute"/>
            <person name="Mondo S.J."/>
            <person name="Dannebaum R.O."/>
            <person name="Kuo R.C."/>
            <person name="Labutti K."/>
            <person name="Haridas S."/>
            <person name="Kuo A."/>
            <person name="Salamov A."/>
            <person name="Ahrendt S.R."/>
            <person name="Lipzen A."/>
            <person name="Sullivan W."/>
            <person name="Andreopoulos W.B."/>
            <person name="Clum A."/>
            <person name="Lindquist E."/>
            <person name="Daum C."/>
            <person name="Ramamoorthy G.K."/>
            <person name="Gryganskyi A."/>
            <person name="Culley D."/>
            <person name="Magnuson J.K."/>
            <person name="James T.Y."/>
            <person name="O'Malley M.A."/>
            <person name="Stajich J.E."/>
            <person name="Spatafora J.W."/>
            <person name="Visel A."/>
            <person name="Grigoriev I.V."/>
        </authorList>
    </citation>
    <scope>NUCLEOTIDE SEQUENCE [LARGE SCALE GENOMIC DNA]</scope>
    <source>
        <strain evidence="2">finn</strain>
    </source>
</reference>
<dbReference type="AlphaFoldDB" id="A0A1Y1V060"/>
<name>A0A1Y1V060_9FUNG</name>
<organism evidence="1 2">
    <name type="scientific">Piromyces finnis</name>
    <dbReference type="NCBI Taxonomy" id="1754191"/>
    <lineage>
        <taxon>Eukaryota</taxon>
        <taxon>Fungi</taxon>
        <taxon>Fungi incertae sedis</taxon>
        <taxon>Chytridiomycota</taxon>
        <taxon>Chytridiomycota incertae sedis</taxon>
        <taxon>Neocallimastigomycetes</taxon>
        <taxon>Neocallimastigales</taxon>
        <taxon>Neocallimastigaceae</taxon>
        <taxon>Piromyces</taxon>
    </lineage>
</organism>
<dbReference type="EMBL" id="MCFH01000045">
    <property type="protein sequence ID" value="ORX44481.1"/>
    <property type="molecule type" value="Genomic_DNA"/>
</dbReference>
<reference evidence="1 2" key="1">
    <citation type="submission" date="2016-08" db="EMBL/GenBank/DDBJ databases">
        <title>Genomes of anaerobic fungi encode conserved fungal cellulosomes for biomass hydrolysis.</title>
        <authorList>
            <consortium name="DOE Joint Genome Institute"/>
            <person name="Haitjema C.H."/>
            <person name="Gilmore S.P."/>
            <person name="Henske J.K."/>
            <person name="Solomon K.V."/>
            <person name="De Groot R."/>
            <person name="Kuo A."/>
            <person name="Mondo S.J."/>
            <person name="Salamov A.A."/>
            <person name="Labutti K."/>
            <person name="Zhao Z."/>
            <person name="Chiniquy J."/>
            <person name="Barry K."/>
            <person name="Brewer H.M."/>
            <person name="Purvine S.O."/>
            <person name="Wright A.T."/>
            <person name="Boxma B."/>
            <person name="Van Alen T."/>
            <person name="Hackstein J.H."/>
            <person name="Baker S.E."/>
            <person name="Grigoriev I.V."/>
            <person name="O'Malley M.A."/>
        </authorList>
    </citation>
    <scope>NUCLEOTIDE SEQUENCE [LARGE SCALE GENOMIC DNA]</scope>
    <source>
        <strain evidence="2">finn</strain>
    </source>
</reference>
<keyword evidence="2" id="KW-1185">Reference proteome</keyword>
<accession>A0A1Y1V060</accession>